<gene>
    <name evidence="9" type="ORF">NQ315_013597</name>
</gene>
<keyword evidence="4" id="KW-0732">Signal</keyword>
<name>A0AAV8W4N7_9CUCU</name>
<comment type="caution">
    <text evidence="9">The sequence shown here is derived from an EMBL/GenBank/DDBJ whole genome shotgun (WGS) entry which is preliminary data.</text>
</comment>
<dbReference type="Proteomes" id="UP001159042">
    <property type="component" value="Unassembled WGS sequence"/>
</dbReference>
<comment type="subcellular location">
    <subcellularLocation>
        <location evidence="1">Membrane</location>
        <topology evidence="1">Lipid-anchor</topology>
        <topology evidence="1">GPI-anchor</topology>
    </subcellularLocation>
</comment>
<keyword evidence="8" id="KW-0449">Lipoprotein</keyword>
<dbReference type="InterPro" id="IPR050975">
    <property type="entry name" value="Sleep_regulator"/>
</dbReference>
<accession>A0AAV8W4N7</accession>
<dbReference type="PANTHER" id="PTHR33562:SF2">
    <property type="entry name" value="PROTEIN QUIVER"/>
    <property type="match status" value="1"/>
</dbReference>
<dbReference type="Pfam" id="PF17064">
    <property type="entry name" value="QVR"/>
    <property type="match status" value="1"/>
</dbReference>
<evidence type="ECO:0000313" key="10">
    <source>
        <dbReference type="Proteomes" id="UP001159042"/>
    </source>
</evidence>
<keyword evidence="6" id="KW-0472">Membrane</keyword>
<reference evidence="9 10" key="1">
    <citation type="journal article" date="2023" name="Insect Mol. Biol.">
        <title>Genome sequencing provides insights into the evolution of gene families encoding plant cell wall-degrading enzymes in longhorned beetles.</title>
        <authorList>
            <person name="Shin N.R."/>
            <person name="Okamura Y."/>
            <person name="Kirsch R."/>
            <person name="Pauchet Y."/>
        </authorList>
    </citation>
    <scope>NUCLEOTIDE SEQUENCE [LARGE SCALE GENOMIC DNA]</scope>
    <source>
        <strain evidence="9">EAD_L_NR</strain>
    </source>
</reference>
<evidence type="ECO:0000313" key="9">
    <source>
        <dbReference type="EMBL" id="KAJ8921127.1"/>
    </source>
</evidence>
<evidence type="ECO:0000256" key="8">
    <source>
        <dbReference type="ARBA" id="ARBA00023288"/>
    </source>
</evidence>
<proteinExistence type="predicted"/>
<dbReference type="InterPro" id="IPR031424">
    <property type="entry name" value="QVR-like"/>
</dbReference>
<feature type="non-terminal residue" evidence="9">
    <location>
        <position position="1"/>
    </location>
</feature>
<evidence type="ECO:0000256" key="1">
    <source>
        <dbReference type="ARBA" id="ARBA00004589"/>
    </source>
</evidence>
<dbReference type="PANTHER" id="PTHR33562">
    <property type="entry name" value="ATILLA, ISOFORM B-RELATED-RELATED"/>
    <property type="match status" value="1"/>
</dbReference>
<keyword evidence="3" id="KW-0812">Transmembrane</keyword>
<dbReference type="GO" id="GO:0098552">
    <property type="term" value="C:side of membrane"/>
    <property type="evidence" value="ECO:0007669"/>
    <property type="project" value="UniProtKB-KW"/>
</dbReference>
<evidence type="ECO:0000256" key="2">
    <source>
        <dbReference type="ARBA" id="ARBA00022622"/>
    </source>
</evidence>
<keyword evidence="7" id="KW-0325">Glycoprotein</keyword>
<keyword evidence="10" id="KW-1185">Reference proteome</keyword>
<evidence type="ECO:0000256" key="6">
    <source>
        <dbReference type="ARBA" id="ARBA00023136"/>
    </source>
</evidence>
<sequence length="131" mass="14806">CLGHKKVYGLNCYECTPSDGDLCADNNANKTAVEVMDCNQSIFTQGNTRNEDFICISMKEQNHTHTRYARRCGLKSEENICNAKELDQGYNLTKCRTCRTDLCNASENIHTNLFLTVYVIVNLLLSSIKIN</sequence>
<keyword evidence="5" id="KW-1133">Transmembrane helix</keyword>
<organism evidence="9 10">
    <name type="scientific">Exocentrus adspersus</name>
    <dbReference type="NCBI Taxonomy" id="1586481"/>
    <lineage>
        <taxon>Eukaryota</taxon>
        <taxon>Metazoa</taxon>
        <taxon>Ecdysozoa</taxon>
        <taxon>Arthropoda</taxon>
        <taxon>Hexapoda</taxon>
        <taxon>Insecta</taxon>
        <taxon>Pterygota</taxon>
        <taxon>Neoptera</taxon>
        <taxon>Endopterygota</taxon>
        <taxon>Coleoptera</taxon>
        <taxon>Polyphaga</taxon>
        <taxon>Cucujiformia</taxon>
        <taxon>Chrysomeloidea</taxon>
        <taxon>Cerambycidae</taxon>
        <taxon>Lamiinae</taxon>
        <taxon>Acanthocinini</taxon>
        <taxon>Exocentrus</taxon>
    </lineage>
</organism>
<evidence type="ECO:0000256" key="5">
    <source>
        <dbReference type="ARBA" id="ARBA00022989"/>
    </source>
</evidence>
<dbReference type="GO" id="GO:0030431">
    <property type="term" value="P:sleep"/>
    <property type="evidence" value="ECO:0007669"/>
    <property type="project" value="InterPro"/>
</dbReference>
<dbReference type="AlphaFoldDB" id="A0AAV8W4N7"/>
<evidence type="ECO:0000256" key="7">
    <source>
        <dbReference type="ARBA" id="ARBA00023180"/>
    </source>
</evidence>
<keyword evidence="2" id="KW-0336">GPI-anchor</keyword>
<protein>
    <recommendedName>
        <fullName evidence="11">Protein sleepless</fullName>
    </recommendedName>
</protein>
<evidence type="ECO:0000256" key="4">
    <source>
        <dbReference type="ARBA" id="ARBA00022729"/>
    </source>
</evidence>
<evidence type="ECO:0000256" key="3">
    <source>
        <dbReference type="ARBA" id="ARBA00022692"/>
    </source>
</evidence>
<evidence type="ECO:0008006" key="11">
    <source>
        <dbReference type="Google" id="ProtNLM"/>
    </source>
</evidence>
<dbReference type="EMBL" id="JANEYG010000011">
    <property type="protein sequence ID" value="KAJ8921127.1"/>
    <property type="molecule type" value="Genomic_DNA"/>
</dbReference>
<dbReference type="GO" id="GO:0032222">
    <property type="term" value="P:regulation of synaptic transmission, cholinergic"/>
    <property type="evidence" value="ECO:0007669"/>
    <property type="project" value="InterPro"/>
</dbReference>